<evidence type="ECO:0000256" key="7">
    <source>
        <dbReference type="SAM" id="MobiDB-lite"/>
    </source>
</evidence>
<protein>
    <submittedName>
        <fullName evidence="10">Capsular polysaccharide biosynthesis protein</fullName>
    </submittedName>
</protein>
<evidence type="ECO:0000256" key="8">
    <source>
        <dbReference type="SAM" id="Phobius"/>
    </source>
</evidence>
<keyword evidence="3" id="KW-1003">Cell membrane</keyword>
<feature type="domain" description="Polysaccharide chain length determinant N-terminal" evidence="9">
    <location>
        <begin position="19"/>
        <end position="105"/>
    </location>
</feature>
<keyword evidence="11" id="KW-1185">Reference proteome</keyword>
<evidence type="ECO:0000256" key="2">
    <source>
        <dbReference type="ARBA" id="ARBA00006683"/>
    </source>
</evidence>
<feature type="region of interest" description="Disordered" evidence="7">
    <location>
        <begin position="259"/>
        <end position="365"/>
    </location>
</feature>
<dbReference type="Pfam" id="PF02706">
    <property type="entry name" value="Wzz"/>
    <property type="match status" value="1"/>
</dbReference>
<dbReference type="PANTHER" id="PTHR32309">
    <property type="entry name" value="TYROSINE-PROTEIN KINASE"/>
    <property type="match status" value="1"/>
</dbReference>
<keyword evidence="6 8" id="KW-0472">Membrane</keyword>
<organism evidence="10 11">
    <name type="scientific">Tsukamurella tyrosinosolvens</name>
    <dbReference type="NCBI Taxonomy" id="57704"/>
    <lineage>
        <taxon>Bacteria</taxon>
        <taxon>Bacillati</taxon>
        <taxon>Actinomycetota</taxon>
        <taxon>Actinomycetes</taxon>
        <taxon>Mycobacteriales</taxon>
        <taxon>Tsukamurellaceae</taxon>
        <taxon>Tsukamurella</taxon>
    </lineage>
</organism>
<evidence type="ECO:0000256" key="3">
    <source>
        <dbReference type="ARBA" id="ARBA00022475"/>
    </source>
</evidence>
<sequence>MPVPPGLRFREPVPKGRQVKLTDLPRVARDHWILVTVTVIVALAVGVGASLATPREYRAATQLYISAGQDTSGQEAYNGVVMSQQQVASYAILIASEETASRALRSIGSNENPAELASRITTSYIPETVILNVSVTDSDAKHAADLINAVSRSFVKYLDELNQSSAKDIKASRATLVRQADPPAAPESRYVARNGALALVLGLLLGLGFAYARESFRRGPSPAVPAPSADDAPTSPIAATGAEAAARGTPRLVAVVAAPDEAPSTDSPLARITRNVPVGPVAMPALRPGDRESSRAMTRWRDRVEEVPEEDELPLPVLEEKSSDDAPDEVANSAAPDTADSEETAADETGAENEERDLGNARKAL</sequence>
<feature type="compositionally biased region" description="Basic and acidic residues" evidence="7">
    <location>
        <begin position="356"/>
        <end position="365"/>
    </location>
</feature>
<evidence type="ECO:0000256" key="1">
    <source>
        <dbReference type="ARBA" id="ARBA00004651"/>
    </source>
</evidence>
<dbReference type="EMBL" id="FNSA01000003">
    <property type="protein sequence ID" value="SEB62470.1"/>
    <property type="molecule type" value="Genomic_DNA"/>
</dbReference>
<evidence type="ECO:0000259" key="9">
    <source>
        <dbReference type="Pfam" id="PF02706"/>
    </source>
</evidence>
<dbReference type="PANTHER" id="PTHR32309:SF31">
    <property type="entry name" value="CAPSULAR EXOPOLYSACCHARIDE FAMILY"/>
    <property type="match status" value="1"/>
</dbReference>
<dbReference type="Proteomes" id="UP000182241">
    <property type="component" value="Unassembled WGS sequence"/>
</dbReference>
<dbReference type="GO" id="GO:0005886">
    <property type="term" value="C:plasma membrane"/>
    <property type="evidence" value="ECO:0007669"/>
    <property type="project" value="UniProtKB-SubCell"/>
</dbReference>
<dbReference type="InterPro" id="IPR050445">
    <property type="entry name" value="Bact_polysacc_biosynth/exp"/>
</dbReference>
<comment type="similarity">
    <text evidence="2">Belongs to the CpsC/CapA family.</text>
</comment>
<evidence type="ECO:0000256" key="6">
    <source>
        <dbReference type="ARBA" id="ARBA00023136"/>
    </source>
</evidence>
<proteinExistence type="inferred from homology"/>
<evidence type="ECO:0000313" key="11">
    <source>
        <dbReference type="Proteomes" id="UP000182241"/>
    </source>
</evidence>
<name>A0A1H4KVB4_TSUTY</name>
<keyword evidence="5 8" id="KW-1133">Transmembrane helix</keyword>
<accession>A0A1H4KVB4</accession>
<dbReference type="STRING" id="57704.SAMN04489793_0359"/>
<feature type="transmembrane region" description="Helical" evidence="8">
    <location>
        <begin position="195"/>
        <end position="212"/>
    </location>
</feature>
<dbReference type="AlphaFoldDB" id="A0A1H4KVB4"/>
<feature type="transmembrane region" description="Helical" evidence="8">
    <location>
        <begin position="31"/>
        <end position="52"/>
    </location>
</feature>
<dbReference type="InterPro" id="IPR003856">
    <property type="entry name" value="LPS_length_determ_N"/>
</dbReference>
<gene>
    <name evidence="10" type="ORF">SAMN04489793_0359</name>
</gene>
<reference evidence="11" key="1">
    <citation type="submission" date="2016-10" db="EMBL/GenBank/DDBJ databases">
        <authorList>
            <person name="Varghese N."/>
            <person name="Submissions S."/>
        </authorList>
    </citation>
    <scope>NUCLEOTIDE SEQUENCE [LARGE SCALE GENOMIC DNA]</scope>
    <source>
        <strain evidence="11">DSM 44234</strain>
    </source>
</reference>
<keyword evidence="4 8" id="KW-0812">Transmembrane</keyword>
<feature type="compositionally biased region" description="Basic and acidic residues" evidence="7">
    <location>
        <begin position="288"/>
        <end position="306"/>
    </location>
</feature>
<evidence type="ECO:0000313" key="10">
    <source>
        <dbReference type="EMBL" id="SEB62470.1"/>
    </source>
</evidence>
<comment type="subcellular location">
    <subcellularLocation>
        <location evidence="1">Cell membrane</location>
        <topology evidence="1">Multi-pass membrane protein</topology>
    </subcellularLocation>
</comment>
<evidence type="ECO:0000256" key="5">
    <source>
        <dbReference type="ARBA" id="ARBA00022989"/>
    </source>
</evidence>
<feature type="compositionally biased region" description="Acidic residues" evidence="7">
    <location>
        <begin position="339"/>
        <end position="355"/>
    </location>
</feature>
<evidence type="ECO:0000256" key="4">
    <source>
        <dbReference type="ARBA" id="ARBA00022692"/>
    </source>
</evidence>